<sequence>MPWANRAPFQRMLALGLESALPTFEITSSILTVDVGSCCRLTKPPNVGPTTASSPSQTAGPIPSGRRLPALAVAAITVGGALLLLAVICSLFACRRRAVKRGRKEKMHRDVKEYAVATARPGTPPSQPASPSLLSPLSTRALLDQRLCREELGLSSPPQPHQNWPQSPFNRRSVDTIFALRFYNSPEPEHHLQAPSIAELPATPRHRPVPAPPPTPPTSTTPPLQTQAFPRQKQIPQTATRLQSKGEPWASVLPPTMPPLHMKPYPGRRRAPQRTVYLNPAGEPWVNVPPPAVPLPAPPPPKRPPPRFPETQARPTFSLFPPPPNHHHHQPPIQSRPRPKLRVPAQNQNTSANNSPVNRNFSRPSPIAILPPTTVLTSTLGPNSAPLPVSSLHSGAGSGTRLSTNQIPPSTAAERRRTPAVTTHYPPLPGQEDCSAGGRKSLPSRLWDWRGGLGFGTWKWDMDFGEKVWVHVG</sequence>
<feature type="compositionally biased region" description="Pro residues" evidence="1">
    <location>
        <begin position="296"/>
        <end position="308"/>
    </location>
</feature>
<feature type="compositionally biased region" description="Polar residues" evidence="1">
    <location>
        <begin position="400"/>
        <end position="409"/>
    </location>
</feature>
<gene>
    <name evidence="3" type="ORF">N657DRAFT_669665</name>
</gene>
<feature type="transmembrane region" description="Helical" evidence="2">
    <location>
        <begin position="70"/>
        <end position="94"/>
    </location>
</feature>
<organism evidence="3 4">
    <name type="scientific">Parathielavia appendiculata</name>
    <dbReference type="NCBI Taxonomy" id="2587402"/>
    <lineage>
        <taxon>Eukaryota</taxon>
        <taxon>Fungi</taxon>
        <taxon>Dikarya</taxon>
        <taxon>Ascomycota</taxon>
        <taxon>Pezizomycotina</taxon>
        <taxon>Sordariomycetes</taxon>
        <taxon>Sordariomycetidae</taxon>
        <taxon>Sordariales</taxon>
        <taxon>Chaetomiaceae</taxon>
        <taxon>Parathielavia</taxon>
    </lineage>
</organism>
<keyword evidence="4" id="KW-1185">Reference proteome</keyword>
<evidence type="ECO:0000313" key="4">
    <source>
        <dbReference type="Proteomes" id="UP001302602"/>
    </source>
</evidence>
<feature type="region of interest" description="Disordered" evidence="1">
    <location>
        <begin position="202"/>
        <end position="231"/>
    </location>
</feature>
<dbReference type="AlphaFoldDB" id="A0AAN6Z7Y3"/>
<dbReference type="EMBL" id="MU853224">
    <property type="protein sequence ID" value="KAK4127943.1"/>
    <property type="molecule type" value="Genomic_DNA"/>
</dbReference>
<dbReference type="GeneID" id="87832264"/>
<reference evidence="3" key="2">
    <citation type="submission" date="2023-05" db="EMBL/GenBank/DDBJ databases">
        <authorList>
            <consortium name="Lawrence Berkeley National Laboratory"/>
            <person name="Steindorff A."/>
            <person name="Hensen N."/>
            <person name="Bonometti L."/>
            <person name="Westerberg I."/>
            <person name="Brannstrom I.O."/>
            <person name="Guillou S."/>
            <person name="Cros-Aarteil S."/>
            <person name="Calhoun S."/>
            <person name="Haridas S."/>
            <person name="Kuo A."/>
            <person name="Mondo S."/>
            <person name="Pangilinan J."/>
            <person name="Riley R."/>
            <person name="Labutti K."/>
            <person name="Andreopoulos B."/>
            <person name="Lipzen A."/>
            <person name="Chen C."/>
            <person name="Yanf M."/>
            <person name="Daum C."/>
            <person name="Ng V."/>
            <person name="Clum A."/>
            <person name="Ohm R."/>
            <person name="Martin F."/>
            <person name="Silar P."/>
            <person name="Natvig D."/>
            <person name="Lalanne C."/>
            <person name="Gautier V."/>
            <person name="Ament-Velasquez S.L."/>
            <person name="Kruys A."/>
            <person name="Hutchinson M.I."/>
            <person name="Powell A.J."/>
            <person name="Barry K."/>
            <person name="Miller A.N."/>
            <person name="Grigoriev I.V."/>
            <person name="Debuchy R."/>
            <person name="Gladieux P."/>
            <person name="Thoren M.H."/>
            <person name="Johannesson H."/>
        </authorList>
    </citation>
    <scope>NUCLEOTIDE SEQUENCE</scope>
    <source>
        <strain evidence="3">CBS 731.68</strain>
    </source>
</reference>
<dbReference type="RefSeq" id="XP_062651714.1">
    <property type="nucleotide sequence ID" value="XM_062795496.1"/>
</dbReference>
<keyword evidence="2" id="KW-0812">Transmembrane</keyword>
<keyword evidence="2" id="KW-0472">Membrane</keyword>
<evidence type="ECO:0000256" key="2">
    <source>
        <dbReference type="SAM" id="Phobius"/>
    </source>
</evidence>
<dbReference type="Proteomes" id="UP001302602">
    <property type="component" value="Unassembled WGS sequence"/>
</dbReference>
<feature type="compositionally biased region" description="Polar residues" evidence="1">
    <location>
        <begin position="345"/>
        <end position="363"/>
    </location>
</feature>
<evidence type="ECO:0000313" key="3">
    <source>
        <dbReference type="EMBL" id="KAK4127943.1"/>
    </source>
</evidence>
<proteinExistence type="predicted"/>
<feature type="region of interest" description="Disordered" evidence="1">
    <location>
        <begin position="392"/>
        <end position="440"/>
    </location>
</feature>
<reference evidence="3" key="1">
    <citation type="journal article" date="2023" name="Mol. Phylogenet. Evol.">
        <title>Genome-scale phylogeny and comparative genomics of the fungal order Sordariales.</title>
        <authorList>
            <person name="Hensen N."/>
            <person name="Bonometti L."/>
            <person name="Westerberg I."/>
            <person name="Brannstrom I.O."/>
            <person name="Guillou S."/>
            <person name="Cros-Aarteil S."/>
            <person name="Calhoun S."/>
            <person name="Haridas S."/>
            <person name="Kuo A."/>
            <person name="Mondo S."/>
            <person name="Pangilinan J."/>
            <person name="Riley R."/>
            <person name="LaButti K."/>
            <person name="Andreopoulos B."/>
            <person name="Lipzen A."/>
            <person name="Chen C."/>
            <person name="Yan M."/>
            <person name="Daum C."/>
            <person name="Ng V."/>
            <person name="Clum A."/>
            <person name="Steindorff A."/>
            <person name="Ohm R.A."/>
            <person name="Martin F."/>
            <person name="Silar P."/>
            <person name="Natvig D.O."/>
            <person name="Lalanne C."/>
            <person name="Gautier V."/>
            <person name="Ament-Velasquez S.L."/>
            <person name="Kruys A."/>
            <person name="Hutchinson M.I."/>
            <person name="Powell A.J."/>
            <person name="Barry K."/>
            <person name="Miller A.N."/>
            <person name="Grigoriev I.V."/>
            <person name="Debuchy R."/>
            <person name="Gladieux P."/>
            <person name="Hiltunen Thoren M."/>
            <person name="Johannesson H."/>
        </authorList>
    </citation>
    <scope>NUCLEOTIDE SEQUENCE</scope>
    <source>
        <strain evidence="3">CBS 731.68</strain>
    </source>
</reference>
<protein>
    <submittedName>
        <fullName evidence="3">Uncharacterized protein</fullName>
    </submittedName>
</protein>
<evidence type="ECO:0000256" key="1">
    <source>
        <dbReference type="SAM" id="MobiDB-lite"/>
    </source>
</evidence>
<keyword evidence="2" id="KW-1133">Transmembrane helix</keyword>
<name>A0AAN6Z7Y3_9PEZI</name>
<comment type="caution">
    <text evidence="3">The sequence shown here is derived from an EMBL/GenBank/DDBJ whole genome shotgun (WGS) entry which is preliminary data.</text>
</comment>
<feature type="compositionally biased region" description="Pro residues" evidence="1">
    <location>
        <begin position="209"/>
        <end position="220"/>
    </location>
</feature>
<feature type="region of interest" description="Disordered" evidence="1">
    <location>
        <begin position="296"/>
        <end position="363"/>
    </location>
</feature>
<accession>A0AAN6Z7Y3</accession>